<keyword evidence="2" id="KW-0418">Kinase</keyword>
<name>A0ABY0VC77_9ACTO</name>
<dbReference type="PANTHER" id="PTHR10285">
    <property type="entry name" value="URIDINE KINASE"/>
    <property type="match status" value="1"/>
</dbReference>
<protein>
    <submittedName>
        <fullName evidence="2">Panthothenate kinase</fullName>
    </submittedName>
</protein>
<accession>A0ABY0VC77</accession>
<evidence type="ECO:0000313" key="2">
    <source>
        <dbReference type="EMBL" id="SDU07799.1"/>
    </source>
</evidence>
<dbReference type="Pfam" id="PF00485">
    <property type="entry name" value="PRK"/>
    <property type="match status" value="1"/>
</dbReference>
<dbReference type="InterPro" id="IPR027417">
    <property type="entry name" value="P-loop_NTPase"/>
</dbReference>
<proteinExistence type="predicted"/>
<evidence type="ECO:0000313" key="3">
    <source>
        <dbReference type="Proteomes" id="UP000198976"/>
    </source>
</evidence>
<organism evidence="2 3">
    <name type="scientific">Schaalia radingae</name>
    <dbReference type="NCBI Taxonomy" id="131110"/>
    <lineage>
        <taxon>Bacteria</taxon>
        <taxon>Bacillati</taxon>
        <taxon>Actinomycetota</taxon>
        <taxon>Actinomycetes</taxon>
        <taxon>Actinomycetales</taxon>
        <taxon>Actinomycetaceae</taxon>
        <taxon>Schaalia</taxon>
    </lineage>
</organism>
<dbReference type="SUPFAM" id="SSF52540">
    <property type="entry name" value="P-loop containing nucleoside triphosphate hydrolases"/>
    <property type="match status" value="1"/>
</dbReference>
<sequence>MTPSASESVARQIVDRIAAHPRLRLLGITGPPGTGKSTVCALVARGLDERGIEVAGIVPMDGFHLSNAVLHALGRADRKGAPDTFDVDGYCEILRRVRRAEGTVFAPEYRRDMHEPIAASVAIAPRGIVLTEGNYLGVDLPRWRDVRGLLDELVFIDTDRTELVRRLVERHKQHGRRTDEAAHWVRTVDSDNIDLVCAAAGRADFTVRA</sequence>
<reference evidence="2 3" key="1">
    <citation type="submission" date="2016-10" db="EMBL/GenBank/DDBJ databases">
        <authorList>
            <person name="Varghese N."/>
            <person name="Submissions S."/>
        </authorList>
    </citation>
    <scope>NUCLEOTIDE SEQUENCE [LARGE SCALE GENOMIC DNA]</scope>
    <source>
        <strain evidence="2 3">DSM 9169</strain>
    </source>
</reference>
<dbReference type="RefSeq" id="WP_058237521.1">
    <property type="nucleotide sequence ID" value="NZ_LT629792.1"/>
</dbReference>
<keyword evidence="3" id="KW-1185">Reference proteome</keyword>
<gene>
    <name evidence="2" type="ORF">SAMN04489714_2025</name>
</gene>
<dbReference type="InterPro" id="IPR006083">
    <property type="entry name" value="PRK/URK"/>
</dbReference>
<dbReference type="EMBL" id="LT629792">
    <property type="protein sequence ID" value="SDU07799.1"/>
    <property type="molecule type" value="Genomic_DNA"/>
</dbReference>
<dbReference type="GO" id="GO:0016301">
    <property type="term" value="F:kinase activity"/>
    <property type="evidence" value="ECO:0007669"/>
    <property type="project" value="UniProtKB-KW"/>
</dbReference>
<dbReference type="Gene3D" id="3.40.50.300">
    <property type="entry name" value="P-loop containing nucleotide triphosphate hydrolases"/>
    <property type="match status" value="1"/>
</dbReference>
<dbReference type="Proteomes" id="UP000198976">
    <property type="component" value="Chromosome I"/>
</dbReference>
<feature type="domain" description="Phosphoribulokinase/uridine kinase" evidence="1">
    <location>
        <begin position="26"/>
        <end position="207"/>
    </location>
</feature>
<keyword evidence="2" id="KW-0808">Transferase</keyword>
<dbReference type="NCBIfam" id="NF006743">
    <property type="entry name" value="PRK09270.1-2"/>
    <property type="match status" value="1"/>
</dbReference>
<evidence type="ECO:0000259" key="1">
    <source>
        <dbReference type="Pfam" id="PF00485"/>
    </source>
</evidence>